<keyword evidence="1" id="KW-1133">Transmembrane helix</keyword>
<feature type="transmembrane region" description="Helical" evidence="1">
    <location>
        <begin position="6"/>
        <end position="29"/>
    </location>
</feature>
<evidence type="ECO:0000313" key="2">
    <source>
        <dbReference type="EMBL" id="QGX86591.1"/>
    </source>
</evidence>
<sequence>MPHLSPISWLTSMFMFWFSVSLLFSSLWWSNNYTFNSKMTSYSSSSSKPWNWS</sequence>
<dbReference type="EMBL" id="MN102127">
    <property type="protein sequence ID" value="QGX86591.1"/>
    <property type="molecule type" value="Genomic_DNA"/>
</dbReference>
<organism evidence="2">
    <name type="scientific">Lumbricus rubellus</name>
    <name type="common">Humus earthworm</name>
    <dbReference type="NCBI Taxonomy" id="35632"/>
    <lineage>
        <taxon>Eukaryota</taxon>
        <taxon>Metazoa</taxon>
        <taxon>Spiralia</taxon>
        <taxon>Lophotrochozoa</taxon>
        <taxon>Annelida</taxon>
        <taxon>Clitellata</taxon>
        <taxon>Oligochaeta</taxon>
        <taxon>Crassiclitellata</taxon>
        <taxon>Lumbricina</taxon>
        <taxon>Lumbricidae</taxon>
        <taxon>Lumbricinae</taxon>
        <taxon>Lumbricus</taxon>
    </lineage>
</organism>
<evidence type="ECO:0000256" key="1">
    <source>
        <dbReference type="SAM" id="Phobius"/>
    </source>
</evidence>
<proteinExistence type="predicted"/>
<keyword evidence="2" id="KW-0496">Mitochondrion</keyword>
<name>A0A6B9EV94_LUMRU</name>
<keyword evidence="1" id="KW-0812">Transmembrane</keyword>
<gene>
    <name evidence="2" type="primary">ATP8</name>
    <name evidence="2" type="synonym">ATPase8</name>
</gene>
<protein>
    <submittedName>
        <fullName evidence="2">ATP synthase F0 subunit 8</fullName>
    </submittedName>
</protein>
<dbReference type="AlphaFoldDB" id="A0A6B9EV94"/>
<reference evidence="2" key="1">
    <citation type="journal article" date="2019" name="Mitochondrial DNA Part B Resour">
        <title>The complete mitochondrial genome of Lumbricus rubellus (Oligochaeta, Lumbricidae) and its phylogenetic analysis.</title>
        <authorList>
            <person name="Zhang Q."/>
            <person name="Liu H."/>
            <person name="Zhang Y."/>
            <person name="Ruan H."/>
        </authorList>
    </citation>
    <scope>NUCLEOTIDE SEQUENCE</scope>
</reference>
<accession>A0A6B9EV94</accession>
<keyword evidence="1" id="KW-0472">Membrane</keyword>
<geneLocation type="mitochondrion" evidence="2"/>